<feature type="non-terminal residue" evidence="1">
    <location>
        <position position="1"/>
    </location>
</feature>
<proteinExistence type="predicted"/>
<evidence type="ECO:0000313" key="2">
    <source>
        <dbReference type="Proteomes" id="UP000053841"/>
    </source>
</evidence>
<dbReference type="KEGG" id="bze:COCCADRAFT_88733"/>
<dbReference type="HOGENOM" id="CLU_2910209_0_0_1"/>
<dbReference type="EMBL" id="KI964564">
    <property type="protein sequence ID" value="EUC36246.1"/>
    <property type="molecule type" value="Genomic_DNA"/>
</dbReference>
<protein>
    <submittedName>
        <fullName evidence="1">Uncharacterized protein</fullName>
    </submittedName>
</protein>
<accession>W6YXS4</accession>
<sequence>PQLMILNPDLCTTMPPSVWLSTGMRTVYHFVEAFCSVGGMGPSTEEAALRGLRHLILGLLEY</sequence>
<dbReference type="SUPFAM" id="SSF56796">
    <property type="entry name" value="Dehydroquinate synthase-like"/>
    <property type="match status" value="1"/>
</dbReference>
<dbReference type="GeneID" id="19152633"/>
<dbReference type="AlphaFoldDB" id="W6YXS4"/>
<dbReference type="Gene3D" id="1.20.1090.10">
    <property type="entry name" value="Dehydroquinate synthase-like - alpha domain"/>
    <property type="match status" value="1"/>
</dbReference>
<dbReference type="Proteomes" id="UP000053841">
    <property type="component" value="Unassembled WGS sequence"/>
</dbReference>
<reference evidence="1 2" key="1">
    <citation type="journal article" date="2013" name="PLoS Genet.">
        <title>Comparative genome structure, secondary metabolite, and effector coding capacity across Cochliobolus pathogens.</title>
        <authorList>
            <person name="Condon B.J."/>
            <person name="Leng Y."/>
            <person name="Wu D."/>
            <person name="Bushley K.E."/>
            <person name="Ohm R.A."/>
            <person name="Otillar R."/>
            <person name="Martin J."/>
            <person name="Schackwitz W."/>
            <person name="Grimwood J."/>
            <person name="MohdZainudin N."/>
            <person name="Xue C."/>
            <person name="Wang R."/>
            <person name="Manning V.A."/>
            <person name="Dhillon B."/>
            <person name="Tu Z.J."/>
            <person name="Steffenson B.J."/>
            <person name="Salamov A."/>
            <person name="Sun H."/>
            <person name="Lowry S."/>
            <person name="LaButti K."/>
            <person name="Han J."/>
            <person name="Copeland A."/>
            <person name="Lindquist E."/>
            <person name="Barry K."/>
            <person name="Schmutz J."/>
            <person name="Baker S.E."/>
            <person name="Ciuffetti L.M."/>
            <person name="Grigoriev I.V."/>
            <person name="Zhong S."/>
            <person name="Turgeon B.G."/>
        </authorList>
    </citation>
    <scope>NUCLEOTIDE SEQUENCE [LARGE SCALE GENOMIC DNA]</scope>
    <source>
        <strain evidence="1 2">26-R-13</strain>
    </source>
</reference>
<evidence type="ECO:0000313" key="1">
    <source>
        <dbReference type="EMBL" id="EUC36246.1"/>
    </source>
</evidence>
<dbReference type="RefSeq" id="XP_007709510.1">
    <property type="nucleotide sequence ID" value="XM_007711320.1"/>
</dbReference>
<gene>
    <name evidence="1" type="ORF">COCCADRAFT_88733</name>
</gene>
<name>W6YXS4_COCC2</name>
<keyword evidence="2" id="KW-1185">Reference proteome</keyword>
<organism evidence="1 2">
    <name type="scientific">Cochliobolus carbonum (strain 26-R-13)</name>
    <name type="common">Maize leaf spot fungus</name>
    <name type="synonym">Bipolaris zeicola</name>
    <dbReference type="NCBI Taxonomy" id="930089"/>
    <lineage>
        <taxon>Eukaryota</taxon>
        <taxon>Fungi</taxon>
        <taxon>Dikarya</taxon>
        <taxon>Ascomycota</taxon>
        <taxon>Pezizomycotina</taxon>
        <taxon>Dothideomycetes</taxon>
        <taxon>Pleosporomycetidae</taxon>
        <taxon>Pleosporales</taxon>
        <taxon>Pleosporineae</taxon>
        <taxon>Pleosporaceae</taxon>
        <taxon>Bipolaris</taxon>
    </lineage>
</organism>